<gene>
    <name evidence="1" type="ORF">HW554_07445</name>
</gene>
<dbReference type="Proteomes" id="UP000565521">
    <property type="component" value="Unassembled WGS sequence"/>
</dbReference>
<keyword evidence="2" id="KW-1185">Reference proteome</keyword>
<dbReference type="EMBL" id="JABKAU010000010">
    <property type="protein sequence ID" value="NVO31038.1"/>
    <property type="molecule type" value="Genomic_DNA"/>
</dbReference>
<reference evidence="1 2" key="1">
    <citation type="submission" date="2020-05" db="EMBL/GenBank/DDBJ databases">
        <title>Hymenobacter terrestris sp. nov. and Hymenobacter lapidiphilus sp. nov., isolated from regoliths in Antarctica.</title>
        <authorList>
            <person name="Sedlacek I."/>
            <person name="Pantucek R."/>
            <person name="Zeman M."/>
            <person name="Holochova P."/>
            <person name="Kralova S."/>
            <person name="Stankova E."/>
            <person name="Sedo O."/>
            <person name="Micenkova L."/>
            <person name="Svec P."/>
            <person name="Gupta V."/>
            <person name="Sood U."/>
            <person name="Korpole U.S."/>
            <person name="Lal R."/>
        </authorList>
    </citation>
    <scope>NUCLEOTIDE SEQUENCE [LARGE SCALE GENOMIC DNA]</scope>
    <source>
        <strain evidence="1 2">P5342</strain>
    </source>
</reference>
<evidence type="ECO:0000313" key="1">
    <source>
        <dbReference type="EMBL" id="NVO31038.1"/>
    </source>
</evidence>
<evidence type="ECO:0000313" key="2">
    <source>
        <dbReference type="Proteomes" id="UP000565521"/>
    </source>
</evidence>
<comment type="caution">
    <text evidence="1">The sequence shown here is derived from an EMBL/GenBank/DDBJ whole genome shotgun (WGS) entry which is preliminary data.</text>
</comment>
<dbReference type="AlphaFoldDB" id="A0A7Y7PNG1"/>
<dbReference type="RefSeq" id="WP_176907952.1">
    <property type="nucleotide sequence ID" value="NZ_JABKAU010000010.1"/>
</dbReference>
<proteinExistence type="predicted"/>
<sequence length="97" mass="11407">MTYKNFLDSQTQSALPSGLSPLLQALWYAGRDEWYKAHAIAQQHEDAPLFDWLHAFLHRQQGDLNNATYWYRRAGRSQFDGSLRHEWQEMVKTQLPA</sequence>
<accession>A0A7Y7PNG1</accession>
<organism evidence="1 2">
    <name type="scientific">Hymenobacter lapidiphilus</name>
    <dbReference type="NCBI Taxonomy" id="2608003"/>
    <lineage>
        <taxon>Bacteria</taxon>
        <taxon>Pseudomonadati</taxon>
        <taxon>Bacteroidota</taxon>
        <taxon>Cytophagia</taxon>
        <taxon>Cytophagales</taxon>
        <taxon>Hymenobacteraceae</taxon>
        <taxon>Hymenobacter</taxon>
    </lineage>
</organism>
<name>A0A7Y7PNG1_9BACT</name>
<protein>
    <submittedName>
        <fullName evidence="1">Uncharacterized protein</fullName>
    </submittedName>
</protein>